<dbReference type="SUPFAM" id="SSF55729">
    <property type="entry name" value="Acyl-CoA N-acyltransferases (Nat)"/>
    <property type="match status" value="1"/>
</dbReference>
<feature type="domain" description="N-acetyltransferase" evidence="1">
    <location>
        <begin position="9"/>
        <end position="179"/>
    </location>
</feature>
<dbReference type="PANTHER" id="PTHR43792:SF1">
    <property type="entry name" value="N-ACETYLTRANSFERASE DOMAIN-CONTAINING PROTEIN"/>
    <property type="match status" value="1"/>
</dbReference>
<dbReference type="EMBL" id="KZ678130">
    <property type="protein sequence ID" value="PSN71703.1"/>
    <property type="molecule type" value="Genomic_DNA"/>
</dbReference>
<dbReference type="InterPro" id="IPR051531">
    <property type="entry name" value="N-acetyltransferase"/>
</dbReference>
<dbReference type="Pfam" id="PF13302">
    <property type="entry name" value="Acetyltransf_3"/>
    <property type="match status" value="1"/>
</dbReference>
<dbReference type="AlphaFoldDB" id="A0A2T2P249"/>
<evidence type="ECO:0000259" key="1">
    <source>
        <dbReference type="Pfam" id="PF13302"/>
    </source>
</evidence>
<organism evidence="2 3">
    <name type="scientific">Corynespora cassiicola Philippines</name>
    <dbReference type="NCBI Taxonomy" id="1448308"/>
    <lineage>
        <taxon>Eukaryota</taxon>
        <taxon>Fungi</taxon>
        <taxon>Dikarya</taxon>
        <taxon>Ascomycota</taxon>
        <taxon>Pezizomycotina</taxon>
        <taxon>Dothideomycetes</taxon>
        <taxon>Pleosporomycetidae</taxon>
        <taxon>Pleosporales</taxon>
        <taxon>Corynesporascaceae</taxon>
        <taxon>Corynespora</taxon>
    </lineage>
</organism>
<keyword evidence="3" id="KW-1185">Reference proteome</keyword>
<dbReference type="InterPro" id="IPR000182">
    <property type="entry name" value="GNAT_dom"/>
</dbReference>
<accession>A0A2T2P249</accession>
<keyword evidence="2" id="KW-0808">Transferase</keyword>
<dbReference type="GO" id="GO:0016747">
    <property type="term" value="F:acyltransferase activity, transferring groups other than amino-acyl groups"/>
    <property type="evidence" value="ECO:0007669"/>
    <property type="project" value="InterPro"/>
</dbReference>
<dbReference type="Gene3D" id="3.40.630.30">
    <property type="match status" value="1"/>
</dbReference>
<dbReference type="InterPro" id="IPR016181">
    <property type="entry name" value="Acyl_CoA_acyltransferase"/>
</dbReference>
<sequence length="207" mass="23233">MDASIDTPRLCLVKLTNTDLDSQHLHWFHTLWTDTDFTAWSVHGVSKSLQDSRDWMLEQATRYDAINYAVFAKNGADPGVLVGNIGLRLQEEGPLLAPPSPPDEYLPVGEKKLNLRTMGYGYFKSAWGKGYATEAGRALVEVYKKSVGEKKSEEIFYIEARVHVDNPASIKVLEKVGFKEIGWKEDNPVFLAGKMRQGYGPIHGLYV</sequence>
<proteinExistence type="predicted"/>
<gene>
    <name evidence="2" type="ORF">BS50DRAFT_569346</name>
</gene>
<evidence type="ECO:0000313" key="3">
    <source>
        <dbReference type="Proteomes" id="UP000240883"/>
    </source>
</evidence>
<dbReference type="Proteomes" id="UP000240883">
    <property type="component" value="Unassembled WGS sequence"/>
</dbReference>
<reference evidence="2 3" key="1">
    <citation type="journal article" date="2018" name="Front. Microbiol.">
        <title>Genome-Wide Analysis of Corynespora cassiicola Leaf Fall Disease Putative Effectors.</title>
        <authorList>
            <person name="Lopez D."/>
            <person name="Ribeiro S."/>
            <person name="Label P."/>
            <person name="Fumanal B."/>
            <person name="Venisse J.S."/>
            <person name="Kohler A."/>
            <person name="de Oliveira R.R."/>
            <person name="Labutti K."/>
            <person name="Lipzen A."/>
            <person name="Lail K."/>
            <person name="Bauer D."/>
            <person name="Ohm R.A."/>
            <person name="Barry K.W."/>
            <person name="Spatafora J."/>
            <person name="Grigoriev I.V."/>
            <person name="Martin F.M."/>
            <person name="Pujade-Renaud V."/>
        </authorList>
    </citation>
    <scope>NUCLEOTIDE SEQUENCE [LARGE SCALE GENOMIC DNA]</scope>
    <source>
        <strain evidence="2 3">Philippines</strain>
    </source>
</reference>
<name>A0A2T2P249_CORCC</name>
<protein>
    <submittedName>
        <fullName evidence="2">Acyl-CoA N-acyltransferase</fullName>
    </submittedName>
</protein>
<dbReference type="PANTHER" id="PTHR43792">
    <property type="entry name" value="GNAT FAMILY, PUTATIVE (AFU_ORTHOLOGUE AFUA_3G00765)-RELATED-RELATED"/>
    <property type="match status" value="1"/>
</dbReference>
<dbReference type="OrthoDB" id="630895at2759"/>
<keyword evidence="2" id="KW-0012">Acyltransferase</keyword>
<evidence type="ECO:0000313" key="2">
    <source>
        <dbReference type="EMBL" id="PSN71703.1"/>
    </source>
</evidence>